<evidence type="ECO:0000313" key="2">
    <source>
        <dbReference type="EnsemblPlants" id="KQL10234"/>
    </source>
</evidence>
<dbReference type="Gramene" id="KQL10234">
    <property type="protein sequence ID" value="KQL10234"/>
    <property type="gene ID" value="SETIT_008827mg"/>
</dbReference>
<keyword evidence="3" id="KW-1185">Reference proteome</keyword>
<dbReference type="OMA" id="VACEYRE"/>
<accession>K3Y3P0</accession>
<evidence type="ECO:0000313" key="3">
    <source>
        <dbReference type="Proteomes" id="UP000004995"/>
    </source>
</evidence>
<dbReference type="eggNOG" id="ENOG502R4E7">
    <property type="taxonomic scope" value="Eukaryota"/>
</dbReference>
<feature type="domain" description="Transposase MuDR plant" evidence="1">
    <location>
        <begin position="197"/>
        <end position="248"/>
    </location>
</feature>
<reference evidence="2" key="2">
    <citation type="submission" date="2018-08" db="UniProtKB">
        <authorList>
            <consortium name="EnsemblPlants"/>
        </authorList>
    </citation>
    <scope>IDENTIFICATION</scope>
    <source>
        <strain evidence="2">Yugu1</strain>
    </source>
</reference>
<dbReference type="Pfam" id="PF03108">
    <property type="entry name" value="DBD_Tnp_Mut"/>
    <property type="match status" value="1"/>
</dbReference>
<dbReference type="InParanoid" id="K3Y3P0"/>
<protein>
    <recommendedName>
        <fullName evidence="1">Transposase MuDR plant domain-containing protein</fullName>
    </recommendedName>
</protein>
<dbReference type="EMBL" id="AGNK02002346">
    <property type="status" value="NOT_ANNOTATED_CDS"/>
    <property type="molecule type" value="Genomic_DNA"/>
</dbReference>
<proteinExistence type="predicted"/>
<organism evidence="2 3">
    <name type="scientific">Setaria italica</name>
    <name type="common">Foxtail millet</name>
    <name type="synonym">Panicum italicum</name>
    <dbReference type="NCBI Taxonomy" id="4555"/>
    <lineage>
        <taxon>Eukaryota</taxon>
        <taxon>Viridiplantae</taxon>
        <taxon>Streptophyta</taxon>
        <taxon>Embryophyta</taxon>
        <taxon>Tracheophyta</taxon>
        <taxon>Spermatophyta</taxon>
        <taxon>Magnoliopsida</taxon>
        <taxon>Liliopsida</taxon>
        <taxon>Poales</taxon>
        <taxon>Poaceae</taxon>
        <taxon>PACMAD clade</taxon>
        <taxon>Panicoideae</taxon>
        <taxon>Panicodae</taxon>
        <taxon>Paniceae</taxon>
        <taxon>Cenchrinae</taxon>
        <taxon>Setaria</taxon>
    </lineage>
</organism>
<dbReference type="Proteomes" id="UP000004995">
    <property type="component" value="Unassembled WGS sequence"/>
</dbReference>
<dbReference type="AlphaFoldDB" id="K3Y3P0"/>
<dbReference type="HOGENOM" id="CLU_1118132_0_0_1"/>
<name>K3Y3P0_SETIT</name>
<evidence type="ECO:0000259" key="1">
    <source>
        <dbReference type="Pfam" id="PF03108"/>
    </source>
</evidence>
<dbReference type="EnsemblPlants" id="KQL10234">
    <property type="protein sequence ID" value="KQL10234"/>
    <property type="gene ID" value="SETIT_008827mg"/>
</dbReference>
<sequence length="249" mass="28460">MDRNSACRLAIHIPSYEKHGMQDYHATCDKNWVCDKDTISWMDFYADFRLSFWDKVACEYREIDFDSSLVAAINMYWGIRRLPLVVSVTNKPRHVTIVPTDVAIIDIKSSQMLICSTEIKSNLVARVLTDVITSAPTNDPTSHVDDPWGENDEIAYVGIDDEPVEPASNTSCDYIPDTDEEDNDDCVVDDQKGCELVGVTFEDRDTFMRAIRQYAILNEIEIAAPYNEAKRFTGYYKSSKCKWRIHASQ</sequence>
<reference evidence="3" key="1">
    <citation type="journal article" date="2012" name="Nat. Biotechnol.">
        <title>Reference genome sequence of the model plant Setaria.</title>
        <authorList>
            <person name="Bennetzen J.L."/>
            <person name="Schmutz J."/>
            <person name="Wang H."/>
            <person name="Percifield R."/>
            <person name="Hawkins J."/>
            <person name="Pontaroli A.C."/>
            <person name="Estep M."/>
            <person name="Feng L."/>
            <person name="Vaughn J.N."/>
            <person name="Grimwood J."/>
            <person name="Jenkins J."/>
            <person name="Barry K."/>
            <person name="Lindquist E."/>
            <person name="Hellsten U."/>
            <person name="Deshpande S."/>
            <person name="Wang X."/>
            <person name="Wu X."/>
            <person name="Mitros T."/>
            <person name="Triplett J."/>
            <person name="Yang X."/>
            <person name="Ye C.Y."/>
            <person name="Mauro-Herrera M."/>
            <person name="Wang L."/>
            <person name="Li P."/>
            <person name="Sharma M."/>
            <person name="Sharma R."/>
            <person name="Ronald P.C."/>
            <person name="Panaud O."/>
            <person name="Kellogg E.A."/>
            <person name="Brutnell T.P."/>
            <person name="Doust A.N."/>
            <person name="Tuskan G.A."/>
            <person name="Rokhsar D."/>
            <person name="Devos K.M."/>
        </authorList>
    </citation>
    <scope>NUCLEOTIDE SEQUENCE [LARGE SCALE GENOMIC DNA]</scope>
    <source>
        <strain evidence="3">cv. Yugu1</strain>
    </source>
</reference>
<dbReference type="InterPro" id="IPR004332">
    <property type="entry name" value="Transposase_MuDR"/>
</dbReference>